<organism evidence="1 2">
    <name type="scientific">Cirrhinus mrigala</name>
    <name type="common">Mrigala</name>
    <dbReference type="NCBI Taxonomy" id="683832"/>
    <lineage>
        <taxon>Eukaryota</taxon>
        <taxon>Metazoa</taxon>
        <taxon>Chordata</taxon>
        <taxon>Craniata</taxon>
        <taxon>Vertebrata</taxon>
        <taxon>Euteleostomi</taxon>
        <taxon>Actinopterygii</taxon>
        <taxon>Neopterygii</taxon>
        <taxon>Teleostei</taxon>
        <taxon>Ostariophysi</taxon>
        <taxon>Cypriniformes</taxon>
        <taxon>Cyprinidae</taxon>
        <taxon>Labeoninae</taxon>
        <taxon>Labeonini</taxon>
        <taxon>Cirrhinus</taxon>
    </lineage>
</organism>
<protein>
    <submittedName>
        <fullName evidence="1">Uncharacterized protein</fullName>
    </submittedName>
</protein>
<evidence type="ECO:0000313" key="2">
    <source>
        <dbReference type="Proteomes" id="UP001529510"/>
    </source>
</evidence>
<dbReference type="EMBL" id="JAMKFB020000023">
    <property type="protein sequence ID" value="KAL0157795.1"/>
    <property type="molecule type" value="Genomic_DNA"/>
</dbReference>
<feature type="non-terminal residue" evidence="1">
    <location>
        <position position="1"/>
    </location>
</feature>
<reference evidence="1 2" key="1">
    <citation type="submission" date="2024-05" db="EMBL/GenBank/DDBJ databases">
        <title>Genome sequencing and assembly of Indian major carp, Cirrhinus mrigala (Hamilton, 1822).</title>
        <authorList>
            <person name="Mohindra V."/>
            <person name="Chowdhury L.M."/>
            <person name="Lal K."/>
            <person name="Jena J.K."/>
        </authorList>
    </citation>
    <scope>NUCLEOTIDE SEQUENCE [LARGE SCALE GENOMIC DNA]</scope>
    <source>
        <strain evidence="1">CM1030</strain>
        <tissue evidence="1">Blood</tissue>
    </source>
</reference>
<evidence type="ECO:0000313" key="1">
    <source>
        <dbReference type="EMBL" id="KAL0157795.1"/>
    </source>
</evidence>
<keyword evidence="2" id="KW-1185">Reference proteome</keyword>
<gene>
    <name evidence="1" type="ORF">M9458_045871</name>
</gene>
<comment type="caution">
    <text evidence="1">The sequence shown here is derived from an EMBL/GenBank/DDBJ whole genome shotgun (WGS) entry which is preliminary data.</text>
</comment>
<name>A0ABD0N832_CIRMR</name>
<dbReference type="AlphaFoldDB" id="A0ABD0N832"/>
<dbReference type="Proteomes" id="UP001529510">
    <property type="component" value="Unassembled WGS sequence"/>
</dbReference>
<sequence length="58" mass="6680">PHVRQHSITLRRYRSGRLSRLPDQCTRMTEDDCGPTCCSIRTKRISLLIPEHLAFLSG</sequence>
<feature type="non-terminal residue" evidence="1">
    <location>
        <position position="58"/>
    </location>
</feature>
<accession>A0ABD0N832</accession>
<proteinExistence type="predicted"/>